<evidence type="ECO:0000256" key="3">
    <source>
        <dbReference type="ARBA" id="ARBA00022729"/>
    </source>
</evidence>
<keyword evidence="3" id="KW-0732">Signal</keyword>
<comment type="caution">
    <text evidence="8">The sequence shown here is derived from an EMBL/GenBank/DDBJ whole genome shotgun (WGS) entry which is preliminary data.</text>
</comment>
<dbReference type="Pfam" id="PF14322">
    <property type="entry name" value="SusD-like_3"/>
    <property type="match status" value="1"/>
</dbReference>
<feature type="domain" description="SusD-like N-terminal" evidence="7">
    <location>
        <begin position="86"/>
        <end position="224"/>
    </location>
</feature>
<evidence type="ECO:0000259" key="7">
    <source>
        <dbReference type="Pfam" id="PF14322"/>
    </source>
</evidence>
<protein>
    <submittedName>
        <fullName evidence="8">RagB/SusD family nutrient uptake outer membrane protein</fullName>
    </submittedName>
</protein>
<evidence type="ECO:0000256" key="4">
    <source>
        <dbReference type="ARBA" id="ARBA00023136"/>
    </source>
</evidence>
<dbReference type="Pfam" id="PF07980">
    <property type="entry name" value="SusD_RagB"/>
    <property type="match status" value="1"/>
</dbReference>
<dbReference type="Proteomes" id="UP001209229">
    <property type="component" value="Unassembled WGS sequence"/>
</dbReference>
<dbReference type="AlphaFoldDB" id="A0AAE3SHH0"/>
<dbReference type="RefSeq" id="WP_301193131.1">
    <property type="nucleotide sequence ID" value="NZ_JAPDPJ010000132.1"/>
</dbReference>
<dbReference type="InterPro" id="IPR033985">
    <property type="entry name" value="SusD-like_N"/>
</dbReference>
<name>A0AAE3SHH0_9BACT</name>
<evidence type="ECO:0000313" key="8">
    <source>
        <dbReference type="EMBL" id="MCW3789583.1"/>
    </source>
</evidence>
<dbReference type="InterPro" id="IPR012944">
    <property type="entry name" value="SusD_RagB_dom"/>
</dbReference>
<evidence type="ECO:0000256" key="1">
    <source>
        <dbReference type="ARBA" id="ARBA00004442"/>
    </source>
</evidence>
<proteinExistence type="inferred from homology"/>
<dbReference type="InterPro" id="IPR011990">
    <property type="entry name" value="TPR-like_helical_dom_sf"/>
</dbReference>
<evidence type="ECO:0000256" key="5">
    <source>
        <dbReference type="ARBA" id="ARBA00023237"/>
    </source>
</evidence>
<feature type="domain" description="RagB/SusD" evidence="6">
    <location>
        <begin position="321"/>
        <end position="501"/>
    </location>
</feature>
<reference evidence="8" key="1">
    <citation type="submission" date="2022-10" db="EMBL/GenBank/DDBJ databases">
        <authorList>
            <person name="Yu W.X."/>
        </authorList>
    </citation>
    <scope>NUCLEOTIDE SEQUENCE</scope>
    <source>
        <strain evidence="8">AAT</strain>
    </source>
</reference>
<comment type="subcellular location">
    <subcellularLocation>
        <location evidence="1">Cell outer membrane</location>
    </subcellularLocation>
</comment>
<evidence type="ECO:0000313" key="9">
    <source>
        <dbReference type="Proteomes" id="UP001209229"/>
    </source>
</evidence>
<accession>A0AAE3SHH0</accession>
<comment type="similarity">
    <text evidence="2">Belongs to the SusD family.</text>
</comment>
<keyword evidence="9" id="KW-1185">Reference proteome</keyword>
<dbReference type="GO" id="GO:0009279">
    <property type="term" value="C:cell outer membrane"/>
    <property type="evidence" value="ECO:0007669"/>
    <property type="project" value="UniProtKB-SubCell"/>
</dbReference>
<keyword evidence="5" id="KW-0998">Cell outer membrane</keyword>
<dbReference type="Gene3D" id="1.25.40.390">
    <property type="match status" value="1"/>
</dbReference>
<evidence type="ECO:0000259" key="6">
    <source>
        <dbReference type="Pfam" id="PF07980"/>
    </source>
</evidence>
<evidence type="ECO:0000256" key="2">
    <source>
        <dbReference type="ARBA" id="ARBA00006275"/>
    </source>
</evidence>
<keyword evidence="4" id="KW-0472">Membrane</keyword>
<dbReference type="CDD" id="cd08977">
    <property type="entry name" value="SusD"/>
    <property type="match status" value="1"/>
</dbReference>
<dbReference type="EMBL" id="JAPDPJ010000132">
    <property type="protein sequence ID" value="MCW3789583.1"/>
    <property type="molecule type" value="Genomic_DNA"/>
</dbReference>
<organism evidence="8 9">
    <name type="scientific">Plebeiibacterium sediminum</name>
    <dbReference type="NCBI Taxonomy" id="2992112"/>
    <lineage>
        <taxon>Bacteria</taxon>
        <taxon>Pseudomonadati</taxon>
        <taxon>Bacteroidota</taxon>
        <taxon>Bacteroidia</taxon>
        <taxon>Marinilabiliales</taxon>
        <taxon>Marinilabiliaceae</taxon>
        <taxon>Plebeiibacterium</taxon>
    </lineage>
</organism>
<gene>
    <name evidence="8" type="ORF">OM075_24195</name>
</gene>
<dbReference type="SUPFAM" id="SSF48452">
    <property type="entry name" value="TPR-like"/>
    <property type="match status" value="1"/>
</dbReference>
<sequence>MEKYIYIVFLCLLLHSCSDEPLNLSPQIVVLAEDFYITEQDFQQANIGLYVPLRSLYGSGMADNGAWIMGEMRSDNTTFSYNASNRGYIDKEYYELLVDDSNGTAIANKYNNDYIIIERANQILSRIDHAEIDQTLKDWYKGQALFLRAFAYFDLVQYFGDVPLVTASTINYEDAYLSRTPKSDVYDQITIDAQNAASLLSPPSVNTRGYVAKGAAYTLLGNVYIVLKQWEKAEEALLNVKGYNLLFNYAAIFDPDNKNNAESIFEVQYNDDPSAEVASSFAYNFLPILYNLGVISGFPLGASNNYGGWNTPTPDLIQSYENGDKRLQASIGFYTGGGYVNRPYIKKYCHGSYVAPNTNDDFPVYRYAEVLLFLAEAINEQGGRSTESLYYLNQVHAHDRTGLEALHITDQDQLRDAIFKERQIELAFENKRWLDLVRSDKAIEVLNAQGAKIKANPEEYYYPSGVEPVSAAYQLTENRLIFPIPQREIRLNPNMIQNPGY</sequence>